<dbReference type="STRING" id="1079859.SAMN04515674_102283"/>
<evidence type="ECO:0008006" key="4">
    <source>
        <dbReference type="Google" id="ProtNLM"/>
    </source>
</evidence>
<proteinExistence type="predicted"/>
<dbReference type="Proteomes" id="UP000199306">
    <property type="component" value="Unassembled WGS sequence"/>
</dbReference>
<dbReference type="InterPro" id="IPR021314">
    <property type="entry name" value="DUF2911"/>
</dbReference>
<dbReference type="InterPro" id="IPR011990">
    <property type="entry name" value="TPR-like_helical_dom_sf"/>
</dbReference>
<gene>
    <name evidence="2" type="ORF">SAMN04515674_102283</name>
</gene>
<dbReference type="SUPFAM" id="SSF48452">
    <property type="entry name" value="TPR-like"/>
    <property type="match status" value="1"/>
</dbReference>
<organism evidence="2 3">
    <name type="scientific">Pseudarcicella hirudinis</name>
    <dbReference type="NCBI Taxonomy" id="1079859"/>
    <lineage>
        <taxon>Bacteria</taxon>
        <taxon>Pseudomonadati</taxon>
        <taxon>Bacteroidota</taxon>
        <taxon>Cytophagia</taxon>
        <taxon>Cytophagales</taxon>
        <taxon>Flectobacillaceae</taxon>
        <taxon>Pseudarcicella</taxon>
    </lineage>
</organism>
<dbReference type="EMBL" id="FOXH01000002">
    <property type="protein sequence ID" value="SFP29079.1"/>
    <property type="molecule type" value="Genomic_DNA"/>
</dbReference>
<feature type="chain" id="PRO_5011561538" description="DUF2911 domain-containing protein" evidence="1">
    <location>
        <begin position="21"/>
        <end position="278"/>
    </location>
</feature>
<accession>A0A1I5P4T4</accession>
<evidence type="ECO:0000313" key="2">
    <source>
        <dbReference type="EMBL" id="SFP29079.1"/>
    </source>
</evidence>
<sequence length="278" mass="30718">MKKLIYALAGAFLASFGVSAQGIKTPSPSTTQTIKQEFALSSIELTYSRPNIKGRTIFGDLVPFGKVWRTGANAATKLTFGEDVKVGGIQVKAGTYVLYTIPNKDEWEIVLNKGLENWGVDGYKTEQDVARFKVKPIALPFTVETFTMQFENVQPAATDLHILWDKTLVSFPVTADIDGKIMSQIDKALNVDSKPYFQAASYYFEAGKDLNKALGWADKAIEQNAKAFWIYHLKAKIQAKLNDKAGAKATALKSIEYAKEAKNDDYVALNEKLIASLK</sequence>
<dbReference type="RefSeq" id="WP_092012834.1">
    <property type="nucleotide sequence ID" value="NZ_FOXH01000002.1"/>
</dbReference>
<feature type="signal peptide" evidence="1">
    <location>
        <begin position="1"/>
        <end position="20"/>
    </location>
</feature>
<dbReference type="AlphaFoldDB" id="A0A1I5P4T4"/>
<dbReference type="OrthoDB" id="195456at2"/>
<reference evidence="2 3" key="1">
    <citation type="submission" date="2016-10" db="EMBL/GenBank/DDBJ databases">
        <authorList>
            <person name="de Groot N.N."/>
        </authorList>
    </citation>
    <scope>NUCLEOTIDE SEQUENCE [LARGE SCALE GENOMIC DNA]</scope>
    <source>
        <strain evidence="3">E92,LMG 26720,CCM 7988</strain>
    </source>
</reference>
<dbReference type="Pfam" id="PF11138">
    <property type="entry name" value="DUF2911"/>
    <property type="match status" value="1"/>
</dbReference>
<evidence type="ECO:0000256" key="1">
    <source>
        <dbReference type="SAM" id="SignalP"/>
    </source>
</evidence>
<protein>
    <recommendedName>
        <fullName evidence="4">DUF2911 domain-containing protein</fullName>
    </recommendedName>
</protein>
<keyword evidence="3" id="KW-1185">Reference proteome</keyword>
<keyword evidence="1" id="KW-0732">Signal</keyword>
<name>A0A1I5P4T4_9BACT</name>
<evidence type="ECO:0000313" key="3">
    <source>
        <dbReference type="Proteomes" id="UP000199306"/>
    </source>
</evidence>